<feature type="compositionally biased region" description="Low complexity" evidence="2">
    <location>
        <begin position="29"/>
        <end position="42"/>
    </location>
</feature>
<sequence length="327" mass="35202">MSVQLQLWDEPAKTLAFPERKAQPPVEPPLAAGSAELAAAPPDTKTDVFSTLQRCSKNGEQDECQPPAGKADVLSSLRKQLRRVEAARRPESQAISSGIEPLDALLPQAGYPPGSLVEWIDVGHAGGAAWLSLTGAVAAHRHTGGKVVIVDTDRTFYPPAAIAAGLPSDAIVLLQPKSREDLIWSLDQSLRCSAVAAVWGRVGNLQDNDARRLQLAAETGATLGMLLRPATAIRQTSWAEVRWQVRGVVPRSAAPTSILTANSDRLLAVRLLRARGATAGQQLMLQIDQQSRIVRKELPRESKSAQHLAAELAHPKTARRQQSARRA</sequence>
<dbReference type="OrthoDB" id="211159at2"/>
<reference evidence="3 4" key="1">
    <citation type="submission" date="2019-02" db="EMBL/GenBank/DDBJ databases">
        <title>Deep-cultivation of Planctomycetes and their phenomic and genomic characterization uncovers novel biology.</title>
        <authorList>
            <person name="Wiegand S."/>
            <person name="Jogler M."/>
            <person name="Boedeker C."/>
            <person name="Pinto D."/>
            <person name="Vollmers J."/>
            <person name="Rivas-Marin E."/>
            <person name="Kohn T."/>
            <person name="Peeters S.H."/>
            <person name="Heuer A."/>
            <person name="Rast P."/>
            <person name="Oberbeckmann S."/>
            <person name="Bunk B."/>
            <person name="Jeske O."/>
            <person name="Meyerdierks A."/>
            <person name="Storesund J.E."/>
            <person name="Kallscheuer N."/>
            <person name="Luecker S."/>
            <person name="Lage O.M."/>
            <person name="Pohl T."/>
            <person name="Merkel B.J."/>
            <person name="Hornburger P."/>
            <person name="Mueller R.-W."/>
            <person name="Bruemmer F."/>
            <person name="Labrenz M."/>
            <person name="Spormann A.M."/>
            <person name="Op den Camp H."/>
            <person name="Overmann J."/>
            <person name="Amann R."/>
            <person name="Jetten M.S.M."/>
            <person name="Mascher T."/>
            <person name="Medema M.H."/>
            <person name="Devos D.P."/>
            <person name="Kaster A.-K."/>
            <person name="Ovreas L."/>
            <person name="Rohde M."/>
            <person name="Galperin M.Y."/>
            <person name="Jogler C."/>
        </authorList>
    </citation>
    <scope>NUCLEOTIDE SEQUENCE [LARGE SCALE GENOMIC DNA]</scope>
    <source>
        <strain evidence="3 4">EC9</strain>
    </source>
</reference>
<evidence type="ECO:0000313" key="4">
    <source>
        <dbReference type="Proteomes" id="UP000319557"/>
    </source>
</evidence>
<protein>
    <submittedName>
        <fullName evidence="3">SOS cell division inhibitor</fullName>
    </submittedName>
</protein>
<dbReference type="RefSeq" id="WP_145341315.1">
    <property type="nucleotide sequence ID" value="NZ_CP036261.1"/>
</dbReference>
<feature type="compositionally biased region" description="Basic residues" evidence="2">
    <location>
        <begin position="316"/>
        <end position="327"/>
    </location>
</feature>
<evidence type="ECO:0000313" key="3">
    <source>
        <dbReference type="EMBL" id="QDS85868.1"/>
    </source>
</evidence>
<name>A0A517LTC9_9BACT</name>
<accession>A0A517LTC9</accession>
<keyword evidence="1" id="KW-0227">DNA damage</keyword>
<dbReference type="KEGG" id="ruv:EC9_00240"/>
<dbReference type="InterPro" id="IPR050356">
    <property type="entry name" value="SulA_CellDiv_inhibitor"/>
</dbReference>
<feature type="region of interest" description="Disordered" evidence="2">
    <location>
        <begin position="15"/>
        <end position="43"/>
    </location>
</feature>
<gene>
    <name evidence="3" type="ORF">EC9_00240</name>
</gene>
<feature type="region of interest" description="Disordered" evidence="2">
    <location>
        <begin position="299"/>
        <end position="327"/>
    </location>
</feature>
<evidence type="ECO:0000256" key="1">
    <source>
        <dbReference type="ARBA" id="ARBA00022763"/>
    </source>
</evidence>
<dbReference type="AlphaFoldDB" id="A0A517LTC9"/>
<dbReference type="InterPro" id="IPR027417">
    <property type="entry name" value="P-loop_NTPase"/>
</dbReference>
<dbReference type="PANTHER" id="PTHR35369:SF3">
    <property type="entry name" value="TRANSLESION DNA SYNTHESIS-ASSOCIATED PROTEIN IMUA"/>
    <property type="match status" value="1"/>
</dbReference>
<evidence type="ECO:0000256" key="2">
    <source>
        <dbReference type="SAM" id="MobiDB-lite"/>
    </source>
</evidence>
<dbReference type="Gene3D" id="3.40.50.300">
    <property type="entry name" value="P-loop containing nucleotide triphosphate hydrolases"/>
    <property type="match status" value="1"/>
</dbReference>
<keyword evidence="4" id="KW-1185">Reference proteome</keyword>
<dbReference type="GO" id="GO:0006281">
    <property type="term" value="P:DNA repair"/>
    <property type="evidence" value="ECO:0007669"/>
    <property type="project" value="TreeGrafter"/>
</dbReference>
<dbReference type="SUPFAM" id="SSF52540">
    <property type="entry name" value="P-loop containing nucleoside triphosphate hydrolases"/>
    <property type="match status" value="1"/>
</dbReference>
<dbReference type="Proteomes" id="UP000319557">
    <property type="component" value="Chromosome"/>
</dbReference>
<organism evidence="3 4">
    <name type="scientific">Rosistilla ulvae</name>
    <dbReference type="NCBI Taxonomy" id="1930277"/>
    <lineage>
        <taxon>Bacteria</taxon>
        <taxon>Pseudomonadati</taxon>
        <taxon>Planctomycetota</taxon>
        <taxon>Planctomycetia</taxon>
        <taxon>Pirellulales</taxon>
        <taxon>Pirellulaceae</taxon>
        <taxon>Rosistilla</taxon>
    </lineage>
</organism>
<dbReference type="EMBL" id="CP036261">
    <property type="protein sequence ID" value="QDS85868.1"/>
    <property type="molecule type" value="Genomic_DNA"/>
</dbReference>
<dbReference type="PANTHER" id="PTHR35369">
    <property type="entry name" value="BLR3025 PROTEIN-RELATED"/>
    <property type="match status" value="1"/>
</dbReference>
<proteinExistence type="predicted"/>